<dbReference type="EMBL" id="HACM01012424">
    <property type="protein sequence ID" value="CRZ12866.1"/>
    <property type="molecule type" value="Transcribed_RNA"/>
</dbReference>
<name>A0A0H5RGL3_9EUKA</name>
<protein>
    <submittedName>
        <fullName evidence="2">Uncharacterized protein</fullName>
    </submittedName>
</protein>
<sequence>LIAKYVLKKPNNEITDTDLEGYLKDLQEQTNKLCPQDIDEAIKKQIVKSLTIKNPAERVLAHFAKFDDFIEDNCLQHIFKEQKGIKRKIKYMRDGVRPATLHDMIEHAIKFGDEQKAEADEAKIFELSTTKAKQQHELHLLTEKPRHKDTGNYTSRLSE</sequence>
<feature type="region of interest" description="Disordered" evidence="1">
    <location>
        <begin position="136"/>
        <end position="159"/>
    </location>
</feature>
<dbReference type="AlphaFoldDB" id="A0A0H5RGL3"/>
<reference evidence="2" key="1">
    <citation type="submission" date="2015-04" db="EMBL/GenBank/DDBJ databases">
        <title>The genome sequence of the plant pathogenic Rhizarian Plasmodiophora brassicae reveals insights in its biotrophic life cycle and the origin of chitin synthesis.</title>
        <authorList>
            <person name="Schwelm A."/>
            <person name="Fogelqvist J."/>
            <person name="Knaust A."/>
            <person name="Julke S."/>
            <person name="Lilja T."/>
            <person name="Dhandapani V."/>
            <person name="Bonilla-Rosso G."/>
            <person name="Karlsson M."/>
            <person name="Shevchenko A."/>
            <person name="Choi S.R."/>
            <person name="Kim H.G."/>
            <person name="Park J.Y."/>
            <person name="Lim Y.P."/>
            <person name="Ludwig-Muller J."/>
            <person name="Dixelius C."/>
        </authorList>
    </citation>
    <scope>NUCLEOTIDE SEQUENCE</scope>
    <source>
        <tissue evidence="2">Potato root galls</tissue>
    </source>
</reference>
<feature type="compositionally biased region" description="Basic and acidic residues" evidence="1">
    <location>
        <begin position="136"/>
        <end position="150"/>
    </location>
</feature>
<feature type="non-terminal residue" evidence="2">
    <location>
        <position position="159"/>
    </location>
</feature>
<accession>A0A0H5RGL3</accession>
<organism evidence="2">
    <name type="scientific">Spongospora subterranea</name>
    <dbReference type="NCBI Taxonomy" id="70186"/>
    <lineage>
        <taxon>Eukaryota</taxon>
        <taxon>Sar</taxon>
        <taxon>Rhizaria</taxon>
        <taxon>Endomyxa</taxon>
        <taxon>Phytomyxea</taxon>
        <taxon>Plasmodiophorida</taxon>
        <taxon>Plasmodiophoridae</taxon>
        <taxon>Spongospora</taxon>
    </lineage>
</organism>
<feature type="non-terminal residue" evidence="2">
    <location>
        <position position="1"/>
    </location>
</feature>
<evidence type="ECO:0000313" key="2">
    <source>
        <dbReference type="EMBL" id="CRZ12866.1"/>
    </source>
</evidence>
<evidence type="ECO:0000256" key="1">
    <source>
        <dbReference type="SAM" id="MobiDB-lite"/>
    </source>
</evidence>
<proteinExistence type="predicted"/>